<dbReference type="RefSeq" id="WP_247066620.1">
    <property type="nucleotide sequence ID" value="NZ_CP094848.1"/>
</dbReference>
<dbReference type="SUPFAM" id="SSF55729">
    <property type="entry name" value="Acyl-CoA N-acyltransferases (Nat)"/>
    <property type="match status" value="1"/>
</dbReference>
<dbReference type="AlphaFoldDB" id="A0AAW5ERT8"/>
<dbReference type="Gene3D" id="3.40.630.30">
    <property type="match status" value="1"/>
</dbReference>
<dbReference type="EMBL" id="JAIBCX010000010">
    <property type="protein sequence ID" value="MCJ8353471.1"/>
    <property type="molecule type" value="Genomic_DNA"/>
</dbReference>
<protein>
    <submittedName>
        <fullName evidence="1">GNAT family N-acetyltransferase</fullName>
    </submittedName>
</protein>
<proteinExistence type="predicted"/>
<dbReference type="Proteomes" id="UP001202887">
    <property type="component" value="Unassembled WGS sequence"/>
</dbReference>
<reference evidence="1" key="1">
    <citation type="journal article" date="2021" name="Polymers (Basel)">
        <title>Highly Stretchable Bacterial Cellulose Produced by Komagataeibacter hansenii SI1.</title>
        <authorList>
            <person name="Cielecka I."/>
            <person name="Ryngajllo M."/>
            <person name="Maniukiewicz W."/>
            <person name="Bielecki S."/>
        </authorList>
    </citation>
    <scope>NUCLEOTIDE SEQUENCE</scope>
    <source>
        <strain evidence="1">SI1</strain>
    </source>
</reference>
<sequence length="391" mass="44125">MSSTRPPARSGLTLHRRIAEIAATQWDLCAGDDNPFVSHAFLCALEDSGSVDARTGWLPQHMVLRMADGSIAAVAPMYVKSHSFGEYVFDQQWARAFEDAGGAYYPKLQVAVPFSPVPGPRLLVRADLRGDAHMARTLIAALRQVCGELGLSSTHVTFCEPGEYDLMGDEGWLQRLGVQYHWDNPGYGGFDDFLGTLASRKRKTLRRERRDANNCGLVFETLRGPDITEELWDHFYRFYLSTVDRKWGSAYLRRPFFSLLSQRLGARVVLMIARQQDGTPVAGALNLMGRDTLYGRNWGCERGDWPFLHFELCYYRAMDFAISHGLRRVEAGAQGEHKLQRGYRPCLTHSAHWIEHPGLRHAVAEFLGHERTAILGEMQALDAMTPYRTSD</sequence>
<dbReference type="InterPro" id="IPR016181">
    <property type="entry name" value="Acyl_CoA_acyltransferase"/>
</dbReference>
<dbReference type="InterPro" id="IPR007434">
    <property type="entry name" value="FemAB-like"/>
</dbReference>
<reference evidence="1" key="2">
    <citation type="submission" date="2022-03" db="EMBL/GenBank/DDBJ databases">
        <authorList>
            <person name="Ryngajllo M."/>
            <person name="Jacek P."/>
            <person name="Kubiak K."/>
        </authorList>
    </citation>
    <scope>NUCLEOTIDE SEQUENCE</scope>
    <source>
        <strain evidence="1">SI1</strain>
    </source>
</reference>
<comment type="caution">
    <text evidence="1">The sequence shown here is derived from an EMBL/GenBank/DDBJ whole genome shotgun (WGS) entry which is preliminary data.</text>
</comment>
<dbReference type="PANTHER" id="PTHR47017:SF1">
    <property type="entry name" value="ACYL-COA"/>
    <property type="match status" value="1"/>
</dbReference>
<dbReference type="PANTHER" id="PTHR47017">
    <property type="entry name" value="ACYL-COA"/>
    <property type="match status" value="1"/>
</dbReference>
<gene>
    <name evidence="1" type="ORF">K1W68_05615</name>
</gene>
<evidence type="ECO:0000313" key="1">
    <source>
        <dbReference type="EMBL" id="MCJ8353471.1"/>
    </source>
</evidence>
<name>A0AAW5ERT8_NOVHA</name>
<organism evidence="1 2">
    <name type="scientific">Novacetimonas hansenii</name>
    <name type="common">Komagataeibacter hansenii</name>
    <dbReference type="NCBI Taxonomy" id="436"/>
    <lineage>
        <taxon>Bacteria</taxon>
        <taxon>Pseudomonadati</taxon>
        <taxon>Pseudomonadota</taxon>
        <taxon>Alphaproteobacteria</taxon>
        <taxon>Acetobacterales</taxon>
        <taxon>Acetobacteraceae</taxon>
        <taxon>Novacetimonas</taxon>
    </lineage>
</organism>
<accession>A0AAW5ERT8</accession>
<dbReference type="Pfam" id="PF04339">
    <property type="entry name" value="FemAB_like"/>
    <property type="match status" value="1"/>
</dbReference>
<evidence type="ECO:0000313" key="2">
    <source>
        <dbReference type="Proteomes" id="UP001202887"/>
    </source>
</evidence>